<name>A0ABR2T2H1_9ROSI</name>
<accession>A0ABR2T2H1</accession>
<reference evidence="1 2" key="1">
    <citation type="journal article" date="2024" name="G3 (Bethesda)">
        <title>Genome assembly of Hibiscus sabdariffa L. provides insights into metabolisms of medicinal natural products.</title>
        <authorList>
            <person name="Kim T."/>
        </authorList>
    </citation>
    <scope>NUCLEOTIDE SEQUENCE [LARGE SCALE GENOMIC DNA]</scope>
    <source>
        <strain evidence="1">TK-2024</strain>
        <tissue evidence="1">Old leaves</tissue>
    </source>
</reference>
<sequence length="198" mass="21070">MVAAGLDGFEIMWVAGSMVLLAFSNANSRHRLLSQDVLSTWFGRLEDWLASAEYASRLQEAELVRVSAVEQHGFVDGVALSEQLQEASVASPRKNSLIEQRGRCRFALTGIRSLEGLDIVQLSVSVAERDSLGVKVVGDCESTEQYGRVIGVNSEGSHSTVVLGLCKAAATPAIGSAHGGARKVKSINTLVEALESLA</sequence>
<organism evidence="1 2">
    <name type="scientific">Hibiscus sabdariffa</name>
    <name type="common">roselle</name>
    <dbReference type="NCBI Taxonomy" id="183260"/>
    <lineage>
        <taxon>Eukaryota</taxon>
        <taxon>Viridiplantae</taxon>
        <taxon>Streptophyta</taxon>
        <taxon>Embryophyta</taxon>
        <taxon>Tracheophyta</taxon>
        <taxon>Spermatophyta</taxon>
        <taxon>Magnoliopsida</taxon>
        <taxon>eudicotyledons</taxon>
        <taxon>Gunneridae</taxon>
        <taxon>Pentapetalae</taxon>
        <taxon>rosids</taxon>
        <taxon>malvids</taxon>
        <taxon>Malvales</taxon>
        <taxon>Malvaceae</taxon>
        <taxon>Malvoideae</taxon>
        <taxon>Hibiscus</taxon>
    </lineage>
</organism>
<protein>
    <submittedName>
        <fullName evidence="1">Uncharacterized protein</fullName>
    </submittedName>
</protein>
<dbReference type="EMBL" id="JBBPBN010000009">
    <property type="protein sequence ID" value="KAK9031619.1"/>
    <property type="molecule type" value="Genomic_DNA"/>
</dbReference>
<dbReference type="Proteomes" id="UP001396334">
    <property type="component" value="Unassembled WGS sequence"/>
</dbReference>
<evidence type="ECO:0000313" key="1">
    <source>
        <dbReference type="EMBL" id="KAK9031619.1"/>
    </source>
</evidence>
<keyword evidence="2" id="KW-1185">Reference proteome</keyword>
<evidence type="ECO:0000313" key="2">
    <source>
        <dbReference type="Proteomes" id="UP001396334"/>
    </source>
</evidence>
<comment type="caution">
    <text evidence="1">The sequence shown here is derived from an EMBL/GenBank/DDBJ whole genome shotgun (WGS) entry which is preliminary data.</text>
</comment>
<proteinExistence type="predicted"/>
<gene>
    <name evidence="1" type="ORF">V6N11_055914</name>
</gene>